<proteinExistence type="predicted"/>
<dbReference type="PRINTS" id="PR00455">
    <property type="entry name" value="HTHTETR"/>
</dbReference>
<dbReference type="Pfam" id="PF00440">
    <property type="entry name" value="TetR_N"/>
    <property type="match status" value="1"/>
</dbReference>
<dbReference type="RefSeq" id="WP_155431168.1">
    <property type="nucleotide sequence ID" value="NZ_WNJO01000004.1"/>
</dbReference>
<keyword evidence="1" id="KW-0805">Transcription regulation</keyword>
<evidence type="ECO:0000313" key="7">
    <source>
        <dbReference type="Proteomes" id="UP000466388"/>
    </source>
</evidence>
<evidence type="ECO:0000313" key="6">
    <source>
        <dbReference type="EMBL" id="MTV81881.1"/>
    </source>
</evidence>
<dbReference type="GO" id="GO:0000976">
    <property type="term" value="F:transcription cis-regulatory region binding"/>
    <property type="evidence" value="ECO:0007669"/>
    <property type="project" value="TreeGrafter"/>
</dbReference>
<dbReference type="InterPro" id="IPR023772">
    <property type="entry name" value="DNA-bd_HTH_TetR-type_CS"/>
</dbReference>
<dbReference type="AlphaFoldDB" id="A0A7X2XUJ2"/>
<dbReference type="SUPFAM" id="SSF46689">
    <property type="entry name" value="Homeodomain-like"/>
    <property type="match status" value="1"/>
</dbReference>
<dbReference type="Gene3D" id="1.10.357.10">
    <property type="entry name" value="Tetracycline Repressor, domain 2"/>
    <property type="match status" value="1"/>
</dbReference>
<dbReference type="InterPro" id="IPR001647">
    <property type="entry name" value="HTH_TetR"/>
</dbReference>
<reference evidence="6 7" key="1">
    <citation type="submission" date="2019-11" db="EMBL/GenBank/DDBJ databases">
        <title>Lactobacillus sp. nov. CRM56-3, isolated from fermented tea leaves.</title>
        <authorList>
            <person name="Phuengjayaem S."/>
            <person name="Tanasupawat S."/>
        </authorList>
    </citation>
    <scope>NUCLEOTIDE SEQUENCE [LARGE SCALE GENOMIC DNA]</scope>
    <source>
        <strain evidence="6 7">CRM56-3</strain>
    </source>
</reference>
<dbReference type="GO" id="GO:0003700">
    <property type="term" value="F:DNA-binding transcription factor activity"/>
    <property type="evidence" value="ECO:0007669"/>
    <property type="project" value="TreeGrafter"/>
</dbReference>
<keyword evidence="2 4" id="KW-0238">DNA-binding</keyword>
<dbReference type="InterPro" id="IPR009057">
    <property type="entry name" value="Homeodomain-like_sf"/>
</dbReference>
<evidence type="ECO:0000259" key="5">
    <source>
        <dbReference type="PROSITE" id="PS50977"/>
    </source>
</evidence>
<gene>
    <name evidence="6" type="ORF">GM612_04355</name>
</gene>
<dbReference type="InterPro" id="IPR050109">
    <property type="entry name" value="HTH-type_TetR-like_transc_reg"/>
</dbReference>
<keyword evidence="3" id="KW-0804">Transcription</keyword>
<evidence type="ECO:0000256" key="3">
    <source>
        <dbReference type="ARBA" id="ARBA00023163"/>
    </source>
</evidence>
<evidence type="ECO:0000256" key="2">
    <source>
        <dbReference type="ARBA" id="ARBA00023125"/>
    </source>
</evidence>
<evidence type="ECO:0000256" key="4">
    <source>
        <dbReference type="PROSITE-ProRule" id="PRU00335"/>
    </source>
</evidence>
<comment type="caution">
    <text evidence="6">The sequence shown here is derived from an EMBL/GenBank/DDBJ whole genome shotgun (WGS) entry which is preliminary data.</text>
</comment>
<keyword evidence="7" id="KW-1185">Reference proteome</keyword>
<feature type="domain" description="HTH tetR-type" evidence="5">
    <location>
        <begin position="8"/>
        <end position="68"/>
    </location>
</feature>
<dbReference type="PANTHER" id="PTHR30055">
    <property type="entry name" value="HTH-TYPE TRANSCRIPTIONAL REGULATOR RUTR"/>
    <property type="match status" value="1"/>
</dbReference>
<dbReference type="FunFam" id="1.10.10.60:FF:000141">
    <property type="entry name" value="TetR family transcriptional regulator"/>
    <property type="match status" value="1"/>
</dbReference>
<organism evidence="6 7">
    <name type="scientific">Secundilactobacillus folii</name>
    <dbReference type="NCBI Taxonomy" id="2678357"/>
    <lineage>
        <taxon>Bacteria</taxon>
        <taxon>Bacillati</taxon>
        <taxon>Bacillota</taxon>
        <taxon>Bacilli</taxon>
        <taxon>Lactobacillales</taxon>
        <taxon>Lactobacillaceae</taxon>
        <taxon>Secundilactobacillus</taxon>
    </lineage>
</organism>
<evidence type="ECO:0000256" key="1">
    <source>
        <dbReference type="ARBA" id="ARBA00023015"/>
    </source>
</evidence>
<dbReference type="PROSITE" id="PS50977">
    <property type="entry name" value="HTH_TETR_2"/>
    <property type="match status" value="1"/>
</dbReference>
<dbReference type="PROSITE" id="PS01081">
    <property type="entry name" value="HTH_TETR_1"/>
    <property type="match status" value="1"/>
</dbReference>
<feature type="DNA-binding region" description="H-T-H motif" evidence="4">
    <location>
        <begin position="31"/>
        <end position="50"/>
    </location>
</feature>
<sequence>MKREVQLERTHQAILDAARSLFLTKGYSGTSTRDIAKAVGITQPALYHHFEDKEVIFLQVIDTVGGSIKQRIDAINAQKTEIEADERLVRITQVLTDTHPRDIFTVIHSSFSELKPENMRQLGMLFQVDYLTPIENFFKSDDVHLRNHLEPKEAAEFYITSLSPLFSRFHSIGGVEMTQEQHIRLLLDMILHGLTSSED</sequence>
<dbReference type="EMBL" id="WNJO01000004">
    <property type="protein sequence ID" value="MTV81881.1"/>
    <property type="molecule type" value="Genomic_DNA"/>
</dbReference>
<dbReference type="Proteomes" id="UP000466388">
    <property type="component" value="Unassembled WGS sequence"/>
</dbReference>
<dbReference type="PANTHER" id="PTHR30055:SF226">
    <property type="entry name" value="HTH-TYPE TRANSCRIPTIONAL REGULATOR PKSA"/>
    <property type="match status" value="1"/>
</dbReference>
<dbReference type="GO" id="GO:0045892">
    <property type="term" value="P:negative regulation of DNA-templated transcription"/>
    <property type="evidence" value="ECO:0007669"/>
    <property type="project" value="UniProtKB-ARBA"/>
</dbReference>
<name>A0A7X2XUJ2_9LACO</name>
<protein>
    <submittedName>
        <fullName evidence="6">TetR family transcriptional regulator</fullName>
    </submittedName>
</protein>
<accession>A0A7X2XUJ2</accession>